<dbReference type="InterPro" id="IPR033308">
    <property type="entry name" value="PGAP5/Cdc1/Ted1"/>
</dbReference>
<sequence>MRIERLLSVGQKWWPLFLVINVLLFNEYLIYFAKIGITCSWKCPKEGCRQNHLRAFMVSDTHLLGIYTGNRFDKMKREWQMYRAYRTAVTIFQPEVVFFLGDLMDEGQWTDEELFKNYAKQFRSIFGVPVGSKIHQYVVAGNHDLGFHHAIHPLRINWFEKHFNRSSVDLVQVKDYPFVLINSMALHGDGCRFCYEAEKKINDSSRILDCARNETCDLTEAQKFRPYRKPIILQHFPLFRKTDEDCVETEEDQGKTTTMRPKWEALSEQSTDFLIHSFHPRAVFGGHTHRTCKKEWRYPEIFTEYTVNSFSWRNGDAPTFLLATITPEEVLVETCYLPRESTTFVVYAITLIIIMIWAFYNFSLFIYCRRYGQRSTEKTK</sequence>
<keyword evidence="8 10" id="KW-0472">Membrane</keyword>
<keyword evidence="4 10" id="KW-0812">Transmembrane</keyword>
<evidence type="ECO:0000256" key="8">
    <source>
        <dbReference type="ARBA" id="ARBA00023136"/>
    </source>
</evidence>
<keyword evidence="9" id="KW-0464">Manganese</keyword>
<dbReference type="GO" id="GO:0006506">
    <property type="term" value="P:GPI anchor biosynthetic process"/>
    <property type="evidence" value="ECO:0007669"/>
    <property type="project" value="InterPro"/>
</dbReference>
<dbReference type="EMBL" id="LIAE01007960">
    <property type="protein sequence ID" value="PAV76099.1"/>
    <property type="molecule type" value="Genomic_DNA"/>
</dbReference>
<reference evidence="12 13" key="1">
    <citation type="journal article" date="2017" name="Curr. Biol.">
        <title>Genome architecture and evolution of a unichromosomal asexual nematode.</title>
        <authorList>
            <person name="Fradin H."/>
            <person name="Zegar C."/>
            <person name="Gutwein M."/>
            <person name="Lucas J."/>
            <person name="Kovtun M."/>
            <person name="Corcoran D."/>
            <person name="Baugh L.R."/>
            <person name="Kiontke K."/>
            <person name="Gunsalus K."/>
            <person name="Fitch D.H."/>
            <person name="Piano F."/>
        </authorList>
    </citation>
    <scope>NUCLEOTIDE SEQUENCE [LARGE SCALE GENOMIC DNA]</scope>
    <source>
        <strain evidence="12">PF1309</strain>
    </source>
</reference>
<comment type="subcellular location">
    <subcellularLocation>
        <location evidence="2">Membrane</location>
        <topology evidence="2">Multi-pass membrane protein</topology>
    </subcellularLocation>
</comment>
<dbReference type="InterPro" id="IPR004843">
    <property type="entry name" value="Calcineurin-like_PHP"/>
</dbReference>
<dbReference type="PANTHER" id="PTHR13315:SF0">
    <property type="entry name" value="METALLOPHOSPHOESTERASE 1"/>
    <property type="match status" value="1"/>
</dbReference>
<evidence type="ECO:0000256" key="1">
    <source>
        <dbReference type="ARBA" id="ARBA00001936"/>
    </source>
</evidence>
<feature type="transmembrane region" description="Helical" evidence="10">
    <location>
        <begin position="12"/>
        <end position="33"/>
    </location>
</feature>
<dbReference type="GO" id="GO:0016787">
    <property type="term" value="F:hydrolase activity"/>
    <property type="evidence" value="ECO:0007669"/>
    <property type="project" value="UniProtKB-KW"/>
</dbReference>
<evidence type="ECO:0000256" key="4">
    <source>
        <dbReference type="ARBA" id="ARBA00022692"/>
    </source>
</evidence>
<comment type="cofactor">
    <cofactor evidence="1">
        <name>Mn(2+)</name>
        <dbReference type="ChEBI" id="CHEBI:29035"/>
    </cofactor>
</comment>
<evidence type="ECO:0000313" key="13">
    <source>
        <dbReference type="Proteomes" id="UP000218231"/>
    </source>
</evidence>
<dbReference type="InterPro" id="IPR029052">
    <property type="entry name" value="Metallo-depent_PP-like"/>
</dbReference>
<evidence type="ECO:0000313" key="12">
    <source>
        <dbReference type="EMBL" id="PAV76099.1"/>
    </source>
</evidence>
<dbReference type="GO" id="GO:0046872">
    <property type="term" value="F:metal ion binding"/>
    <property type="evidence" value="ECO:0007669"/>
    <property type="project" value="UniProtKB-KW"/>
</dbReference>
<organism evidence="12 13">
    <name type="scientific">Diploscapter pachys</name>
    <dbReference type="NCBI Taxonomy" id="2018661"/>
    <lineage>
        <taxon>Eukaryota</taxon>
        <taxon>Metazoa</taxon>
        <taxon>Ecdysozoa</taxon>
        <taxon>Nematoda</taxon>
        <taxon>Chromadorea</taxon>
        <taxon>Rhabditida</taxon>
        <taxon>Rhabditina</taxon>
        <taxon>Rhabditomorpha</taxon>
        <taxon>Rhabditoidea</taxon>
        <taxon>Rhabditidae</taxon>
        <taxon>Diploscapter</taxon>
    </lineage>
</organism>
<gene>
    <name evidence="12" type="ORF">WR25_21567</name>
</gene>
<evidence type="ECO:0000256" key="7">
    <source>
        <dbReference type="ARBA" id="ARBA00022989"/>
    </source>
</evidence>
<evidence type="ECO:0000256" key="5">
    <source>
        <dbReference type="ARBA" id="ARBA00022723"/>
    </source>
</evidence>
<comment type="similarity">
    <text evidence="3">Belongs to the metallophosphoesterase superfamily. MPPE1 family.</text>
</comment>
<accession>A0A2A2KQC9</accession>
<dbReference type="Pfam" id="PF00149">
    <property type="entry name" value="Metallophos"/>
    <property type="match status" value="1"/>
</dbReference>
<name>A0A2A2KQC9_9BILA</name>
<keyword evidence="6" id="KW-0378">Hydrolase</keyword>
<comment type="caution">
    <text evidence="12">The sequence shown here is derived from an EMBL/GenBank/DDBJ whole genome shotgun (WGS) entry which is preliminary data.</text>
</comment>
<dbReference type="Proteomes" id="UP000218231">
    <property type="component" value="Unassembled WGS sequence"/>
</dbReference>
<evidence type="ECO:0000256" key="10">
    <source>
        <dbReference type="SAM" id="Phobius"/>
    </source>
</evidence>
<dbReference type="Gene3D" id="3.60.21.10">
    <property type="match status" value="1"/>
</dbReference>
<dbReference type="PANTHER" id="PTHR13315">
    <property type="entry name" value="METALLO PHOSPHOESTERASE RELATED"/>
    <property type="match status" value="1"/>
</dbReference>
<keyword evidence="13" id="KW-1185">Reference proteome</keyword>
<evidence type="ECO:0000256" key="6">
    <source>
        <dbReference type="ARBA" id="ARBA00022801"/>
    </source>
</evidence>
<keyword evidence="5" id="KW-0479">Metal-binding</keyword>
<proteinExistence type="inferred from homology"/>
<evidence type="ECO:0000259" key="11">
    <source>
        <dbReference type="Pfam" id="PF00149"/>
    </source>
</evidence>
<dbReference type="STRING" id="2018661.A0A2A2KQC9"/>
<evidence type="ECO:0000256" key="9">
    <source>
        <dbReference type="ARBA" id="ARBA00023211"/>
    </source>
</evidence>
<evidence type="ECO:0000256" key="2">
    <source>
        <dbReference type="ARBA" id="ARBA00004141"/>
    </source>
</evidence>
<feature type="transmembrane region" description="Helical" evidence="10">
    <location>
        <begin position="344"/>
        <end position="368"/>
    </location>
</feature>
<evidence type="ECO:0000256" key="3">
    <source>
        <dbReference type="ARBA" id="ARBA00008895"/>
    </source>
</evidence>
<protein>
    <recommendedName>
        <fullName evidence="11">Calcineurin-like phosphoesterase domain-containing protein</fullName>
    </recommendedName>
</protein>
<feature type="domain" description="Calcineurin-like phosphoesterase" evidence="11">
    <location>
        <begin position="57"/>
        <end position="290"/>
    </location>
</feature>
<dbReference type="OrthoDB" id="9984693at2759"/>
<keyword evidence="7 10" id="KW-1133">Transmembrane helix</keyword>
<dbReference type="GO" id="GO:0016020">
    <property type="term" value="C:membrane"/>
    <property type="evidence" value="ECO:0007669"/>
    <property type="project" value="UniProtKB-SubCell"/>
</dbReference>
<dbReference type="SUPFAM" id="SSF56300">
    <property type="entry name" value="Metallo-dependent phosphatases"/>
    <property type="match status" value="1"/>
</dbReference>
<dbReference type="AlphaFoldDB" id="A0A2A2KQC9"/>